<evidence type="ECO:0000313" key="1">
    <source>
        <dbReference type="EMBL" id="GER55980.1"/>
    </source>
</evidence>
<keyword evidence="2" id="KW-1185">Reference proteome</keyword>
<dbReference type="OrthoDB" id="921323at2759"/>
<proteinExistence type="predicted"/>
<protein>
    <submittedName>
        <fullName evidence="1">Elongation factor G</fullName>
    </submittedName>
</protein>
<keyword evidence="1" id="KW-0251">Elongation factor</keyword>
<dbReference type="GO" id="GO:0003746">
    <property type="term" value="F:translation elongation factor activity"/>
    <property type="evidence" value="ECO:0007669"/>
    <property type="project" value="UniProtKB-KW"/>
</dbReference>
<name>A0A5A7RFL2_STRAF</name>
<dbReference type="EMBL" id="BKCP01012403">
    <property type="protein sequence ID" value="GER55980.1"/>
    <property type="molecule type" value="Genomic_DNA"/>
</dbReference>
<dbReference type="Proteomes" id="UP000325081">
    <property type="component" value="Unassembled WGS sequence"/>
</dbReference>
<evidence type="ECO:0000313" key="2">
    <source>
        <dbReference type="Proteomes" id="UP000325081"/>
    </source>
</evidence>
<dbReference type="AlphaFoldDB" id="A0A5A7RFL2"/>
<keyword evidence="1" id="KW-0648">Protein biosynthesis</keyword>
<gene>
    <name evidence="1" type="ORF">STAS_33685</name>
</gene>
<organism evidence="1 2">
    <name type="scientific">Striga asiatica</name>
    <name type="common">Asiatic witchweed</name>
    <name type="synonym">Buchnera asiatica</name>
    <dbReference type="NCBI Taxonomy" id="4170"/>
    <lineage>
        <taxon>Eukaryota</taxon>
        <taxon>Viridiplantae</taxon>
        <taxon>Streptophyta</taxon>
        <taxon>Embryophyta</taxon>
        <taxon>Tracheophyta</taxon>
        <taxon>Spermatophyta</taxon>
        <taxon>Magnoliopsida</taxon>
        <taxon>eudicotyledons</taxon>
        <taxon>Gunneridae</taxon>
        <taxon>Pentapetalae</taxon>
        <taxon>asterids</taxon>
        <taxon>lamiids</taxon>
        <taxon>Lamiales</taxon>
        <taxon>Orobanchaceae</taxon>
        <taxon>Buchnereae</taxon>
        <taxon>Striga</taxon>
    </lineage>
</organism>
<comment type="caution">
    <text evidence="1">The sequence shown here is derived from an EMBL/GenBank/DDBJ whole genome shotgun (WGS) entry which is preliminary data.</text>
</comment>
<sequence>MLLMLQNIQQNQNLYNRRWEALIQVMSARSRNQFIKEKGLLEPFASLPKLFPGHPWVQPPHVEGVNIDVGGYQVGDNPPPGLVPANQDEFGVMKGLDVVDLRSRLRAIFWFYHDVRLSIPTNAMAWRCIQGLKSLEMFLLHP</sequence>
<reference evidence="2" key="1">
    <citation type="journal article" date="2019" name="Curr. Biol.">
        <title>Genome Sequence of Striga asiatica Provides Insight into the Evolution of Plant Parasitism.</title>
        <authorList>
            <person name="Yoshida S."/>
            <person name="Kim S."/>
            <person name="Wafula E.K."/>
            <person name="Tanskanen J."/>
            <person name="Kim Y.M."/>
            <person name="Honaas L."/>
            <person name="Yang Z."/>
            <person name="Spallek T."/>
            <person name="Conn C.E."/>
            <person name="Ichihashi Y."/>
            <person name="Cheong K."/>
            <person name="Cui S."/>
            <person name="Der J.P."/>
            <person name="Gundlach H."/>
            <person name="Jiao Y."/>
            <person name="Hori C."/>
            <person name="Ishida J.K."/>
            <person name="Kasahara H."/>
            <person name="Kiba T."/>
            <person name="Kim M.S."/>
            <person name="Koo N."/>
            <person name="Laohavisit A."/>
            <person name="Lee Y.H."/>
            <person name="Lumba S."/>
            <person name="McCourt P."/>
            <person name="Mortimer J.C."/>
            <person name="Mutuku J.M."/>
            <person name="Nomura T."/>
            <person name="Sasaki-Sekimoto Y."/>
            <person name="Seto Y."/>
            <person name="Wang Y."/>
            <person name="Wakatake T."/>
            <person name="Sakakibara H."/>
            <person name="Demura T."/>
            <person name="Yamaguchi S."/>
            <person name="Yoneyama K."/>
            <person name="Manabe R.I."/>
            <person name="Nelson D.C."/>
            <person name="Schulman A.H."/>
            <person name="Timko M.P."/>
            <person name="dePamphilis C.W."/>
            <person name="Choi D."/>
            <person name="Shirasu K."/>
        </authorList>
    </citation>
    <scope>NUCLEOTIDE SEQUENCE [LARGE SCALE GENOMIC DNA]</scope>
    <source>
        <strain evidence="2">cv. UVA1</strain>
    </source>
</reference>
<accession>A0A5A7RFL2</accession>